<feature type="signal peptide" evidence="1">
    <location>
        <begin position="1"/>
        <end position="31"/>
    </location>
</feature>
<dbReference type="EMBL" id="JBHSSO010000008">
    <property type="protein sequence ID" value="MFC6289047.1"/>
    <property type="molecule type" value="Genomic_DNA"/>
</dbReference>
<reference evidence="4" key="1">
    <citation type="journal article" date="2019" name="Int. J. Syst. Evol. Microbiol.">
        <title>The Global Catalogue of Microorganisms (GCM) 10K type strain sequencing project: providing services to taxonomists for standard genome sequencing and annotation.</title>
        <authorList>
            <consortium name="The Broad Institute Genomics Platform"/>
            <consortium name="The Broad Institute Genome Sequencing Center for Infectious Disease"/>
            <person name="Wu L."/>
            <person name="Ma J."/>
        </authorList>
    </citation>
    <scope>NUCLEOTIDE SEQUENCE [LARGE SCALE GENOMIC DNA]</scope>
    <source>
        <strain evidence="4">CCM 8893</strain>
    </source>
</reference>
<name>A0ABW1U6B1_9LACO</name>
<keyword evidence="1" id="KW-0732">Signal</keyword>
<evidence type="ECO:0000313" key="3">
    <source>
        <dbReference type="EMBL" id="MFC6289047.1"/>
    </source>
</evidence>
<evidence type="ECO:0000256" key="1">
    <source>
        <dbReference type="SAM" id="SignalP"/>
    </source>
</evidence>
<dbReference type="RefSeq" id="WP_125575776.1">
    <property type="nucleotide sequence ID" value="NZ_JBHSSO010000008.1"/>
</dbReference>
<evidence type="ECO:0000259" key="2">
    <source>
        <dbReference type="Pfam" id="PF13731"/>
    </source>
</evidence>
<organism evidence="3 4">
    <name type="scientific">Levilactobacillus angrenensis</name>
    <dbReference type="NCBI Taxonomy" id="2486020"/>
    <lineage>
        <taxon>Bacteria</taxon>
        <taxon>Bacillati</taxon>
        <taxon>Bacillota</taxon>
        <taxon>Bacilli</taxon>
        <taxon>Lactobacillales</taxon>
        <taxon>Lactobacillaceae</taxon>
        <taxon>Levilactobacillus</taxon>
    </lineage>
</organism>
<feature type="chain" id="PRO_5045103281" evidence="1">
    <location>
        <begin position="32"/>
        <end position="242"/>
    </location>
</feature>
<comment type="caution">
    <text evidence="3">The sequence shown here is derived from an EMBL/GenBank/DDBJ whole genome shotgun (WGS) entry which is preliminary data.</text>
</comment>
<feature type="domain" description="WxL" evidence="2">
    <location>
        <begin position="63"/>
        <end position="235"/>
    </location>
</feature>
<keyword evidence="4" id="KW-1185">Reference proteome</keyword>
<sequence>MRITKKLLGELSSTIAIAAAILAFSPVTAGASGPGTASSNLTNVSSGYVADSTGNAEATSNAEFTVTPGALTLNQVPNIVLENTSVKSIASGNAELTVTNNAPTAGTAYDGNNTGTLNVTDYRGNSAGWSLTVGLGPFTSGKSTVTEAALTLDQTTGTLDNTATAVPSSIKLTQSTVANGWISNPQLLWNAAAGTGQGSNTATTAPTSNLQITKQSDIAAGTYDATLYWALQNAPAATTPAS</sequence>
<dbReference type="Proteomes" id="UP001596258">
    <property type="component" value="Unassembled WGS sequence"/>
</dbReference>
<gene>
    <name evidence="3" type="ORF">ACFP1M_02310</name>
</gene>
<protein>
    <submittedName>
        <fullName evidence="3">WxL domain-containing protein</fullName>
    </submittedName>
</protein>
<evidence type="ECO:0000313" key="4">
    <source>
        <dbReference type="Proteomes" id="UP001596258"/>
    </source>
</evidence>
<accession>A0ABW1U6B1</accession>
<dbReference type="InterPro" id="IPR027994">
    <property type="entry name" value="WxL_dom"/>
</dbReference>
<dbReference type="Pfam" id="PF13731">
    <property type="entry name" value="WxL"/>
    <property type="match status" value="1"/>
</dbReference>
<proteinExistence type="predicted"/>